<dbReference type="RefSeq" id="WP_007273194.1">
    <property type="nucleotide sequence ID" value="NZ_AOCK01000016.1"/>
</dbReference>
<evidence type="ECO:0000313" key="3">
    <source>
        <dbReference type="Proteomes" id="UP000012015"/>
    </source>
</evidence>
<gene>
    <name evidence="2" type="ORF">ADIAG_04046</name>
</gene>
<dbReference type="Proteomes" id="UP000012015">
    <property type="component" value="Unassembled WGS sequence"/>
</dbReference>
<dbReference type="PATRIC" id="fig|1276920.7.peg.4038"/>
<dbReference type="EMBL" id="AOCK01000016">
    <property type="protein sequence ID" value="EMQ96622.1"/>
    <property type="molecule type" value="Genomic_DNA"/>
</dbReference>
<keyword evidence="1" id="KW-0472">Membrane</keyword>
<sequence length="119" mass="13390">MLPWWFWILLWTVLALATLLFLVLAGIRLFRGFMALAGDVGEAMDAVGTAMGADADPREYPAVADRMPSGVAALFQDPGTARELREDGKLRRITARRDARVQRKYRRGQPQRVADLELF</sequence>
<dbReference type="AlphaFoldDB" id="M7MJY0"/>
<keyword evidence="1" id="KW-0812">Transmembrane</keyword>
<accession>M7MJY0</accession>
<protein>
    <submittedName>
        <fullName evidence="2">Uncharacterized protein</fullName>
    </submittedName>
</protein>
<reference evidence="2 3" key="1">
    <citation type="journal article" date="2013" name="Genome Announc.">
        <title>Draft Genome Sequence of Arthrobacter gangotriensis Strain Lz1yT, Isolated from a Penguin Rookery Soil Sample Collected in Antarctica, near the Indian Station Dakshin Gangotri.</title>
        <authorList>
            <person name="Shivaji S."/>
            <person name="Ara S."/>
            <person name="Bandi S."/>
            <person name="Singh A."/>
            <person name="Kumar Pinnaka A."/>
        </authorList>
    </citation>
    <scope>NUCLEOTIDE SEQUENCE [LARGE SCALE GENOMIC DNA]</scope>
    <source>
        <strain evidence="2 3">Lz1y</strain>
    </source>
</reference>
<dbReference type="STRING" id="1276920.ADIAG_04046"/>
<proteinExistence type="predicted"/>
<feature type="transmembrane region" description="Helical" evidence="1">
    <location>
        <begin position="6"/>
        <end position="27"/>
    </location>
</feature>
<evidence type="ECO:0000256" key="1">
    <source>
        <dbReference type="SAM" id="Phobius"/>
    </source>
</evidence>
<comment type="caution">
    <text evidence="2">The sequence shown here is derived from an EMBL/GenBank/DDBJ whole genome shotgun (WGS) entry which is preliminary data.</text>
</comment>
<name>M7MJY0_9MICC</name>
<keyword evidence="1" id="KW-1133">Transmembrane helix</keyword>
<evidence type="ECO:0000313" key="2">
    <source>
        <dbReference type="EMBL" id="EMQ96622.1"/>
    </source>
</evidence>
<keyword evidence="3" id="KW-1185">Reference proteome</keyword>
<organism evidence="2 3">
    <name type="scientific">Paeniglutamicibacter gangotriensis Lz1y</name>
    <dbReference type="NCBI Taxonomy" id="1276920"/>
    <lineage>
        <taxon>Bacteria</taxon>
        <taxon>Bacillati</taxon>
        <taxon>Actinomycetota</taxon>
        <taxon>Actinomycetes</taxon>
        <taxon>Micrococcales</taxon>
        <taxon>Micrococcaceae</taxon>
        <taxon>Paeniglutamicibacter</taxon>
    </lineage>
</organism>